<sequence length="338" mass="37265">MPEARDWVLQAAGAATTELAGGFLIRRGASPMPAAESGRVLSRRVADGKENIPPWAVTRRRKSPLPKWYPRTPLRDITFILNALERRRSHLRAAQAQPRDHDPEATPQPTLPTNPLPQEPSISELTPQEPNVSEQTPVNQFLPSDTSEPSSTSTVTSFTPPSPIEHPLQTSSSFSSLTPPVQHPPLTVSITTNLASNDSKPTEYEKNTSSPIEHPLQRSSSYSTLFPAGHPPLTECVSTDLAPDSSKPTEYEKKRSRPIEHPPQPSPSPVSLSSAEHPLQTVFVSSDHADHDSKQTEYGKKLLSSIDEIERVVMKNLKRTPKLPARKVTYKSTLMSLR</sequence>
<organism evidence="2 4">
    <name type="scientific">Phoenix dactylifera</name>
    <name type="common">Date palm</name>
    <dbReference type="NCBI Taxonomy" id="42345"/>
    <lineage>
        <taxon>Eukaryota</taxon>
        <taxon>Viridiplantae</taxon>
        <taxon>Streptophyta</taxon>
        <taxon>Embryophyta</taxon>
        <taxon>Tracheophyta</taxon>
        <taxon>Spermatophyta</taxon>
        <taxon>Magnoliopsida</taxon>
        <taxon>Liliopsida</taxon>
        <taxon>Arecaceae</taxon>
        <taxon>Coryphoideae</taxon>
        <taxon>Phoeniceae</taxon>
        <taxon>Phoenix</taxon>
    </lineage>
</organism>
<evidence type="ECO:0000313" key="4">
    <source>
        <dbReference type="RefSeq" id="XP_038973416.1"/>
    </source>
</evidence>
<dbReference type="RefSeq" id="XP_038973415.1">
    <property type="nucleotide sequence ID" value="XM_039117487.1"/>
</dbReference>
<feature type="region of interest" description="Disordered" evidence="1">
    <location>
        <begin position="90"/>
        <end position="279"/>
    </location>
</feature>
<evidence type="ECO:0000313" key="2">
    <source>
        <dbReference type="Proteomes" id="UP000228380"/>
    </source>
</evidence>
<name>A0A8B8ZGY5_PHODC</name>
<feature type="compositionally biased region" description="Polar residues" evidence="1">
    <location>
        <begin position="168"/>
        <end position="179"/>
    </location>
</feature>
<proteinExistence type="predicted"/>
<feature type="compositionally biased region" description="Polar residues" evidence="1">
    <location>
        <begin position="121"/>
        <end position="142"/>
    </location>
</feature>
<dbReference type="AlphaFoldDB" id="A0A8B8ZGY5"/>
<feature type="compositionally biased region" description="Polar residues" evidence="1">
    <location>
        <begin position="188"/>
        <end position="199"/>
    </location>
</feature>
<evidence type="ECO:0000313" key="3">
    <source>
        <dbReference type="RefSeq" id="XP_038973415.1"/>
    </source>
</evidence>
<dbReference type="RefSeq" id="XP_038973416.1">
    <property type="nucleotide sequence ID" value="XM_039117488.1"/>
</dbReference>
<dbReference type="Proteomes" id="UP000228380">
    <property type="component" value="Unplaced"/>
</dbReference>
<keyword evidence="2" id="KW-1185">Reference proteome</keyword>
<dbReference type="GO" id="GO:0005634">
    <property type="term" value="C:nucleus"/>
    <property type="evidence" value="ECO:0007669"/>
    <property type="project" value="InterPro"/>
</dbReference>
<dbReference type="PANTHER" id="PTHR35119:SF1">
    <property type="entry name" value="PROTEIN POLYCHOME"/>
    <property type="match status" value="1"/>
</dbReference>
<accession>A0A8B8ZGY5</accession>
<dbReference type="PANTHER" id="PTHR35119">
    <property type="entry name" value="PROTEIN POLYCHOME"/>
    <property type="match status" value="1"/>
</dbReference>
<feature type="compositionally biased region" description="Pro residues" evidence="1">
    <location>
        <begin position="109"/>
        <end position="118"/>
    </location>
</feature>
<protein>
    <submittedName>
        <fullName evidence="3 4">Extensin-like</fullName>
    </submittedName>
</protein>
<reference evidence="3 4" key="1">
    <citation type="submission" date="2025-04" db="UniProtKB">
        <authorList>
            <consortium name="RefSeq"/>
        </authorList>
    </citation>
    <scope>IDENTIFICATION</scope>
    <source>
        <tissue evidence="3 4">Young leaves</tissue>
    </source>
</reference>
<dbReference type="OrthoDB" id="1916775at2759"/>
<dbReference type="GeneID" id="120105223"/>
<gene>
    <name evidence="3 4" type="primary">LOC120105223</name>
</gene>
<feature type="compositionally biased region" description="Basic and acidic residues" evidence="1">
    <location>
        <begin position="247"/>
        <end position="260"/>
    </location>
</feature>
<evidence type="ECO:0000256" key="1">
    <source>
        <dbReference type="SAM" id="MobiDB-lite"/>
    </source>
</evidence>
<feature type="compositionally biased region" description="Low complexity" evidence="1">
    <location>
        <begin position="143"/>
        <end position="159"/>
    </location>
</feature>
<dbReference type="InterPro" id="IPR034590">
    <property type="entry name" value="POLYCHOME/GIG1"/>
</dbReference>
<dbReference type="KEGG" id="pda:120105223"/>
<dbReference type="GO" id="GO:0051783">
    <property type="term" value="P:regulation of nuclear division"/>
    <property type="evidence" value="ECO:0007669"/>
    <property type="project" value="InterPro"/>
</dbReference>
<feature type="compositionally biased region" description="Polar residues" evidence="1">
    <location>
        <begin position="207"/>
        <end position="224"/>
    </location>
</feature>